<dbReference type="InterPro" id="IPR051789">
    <property type="entry name" value="Bact_Polyamine_Transport"/>
</dbReference>
<evidence type="ECO:0000256" key="3">
    <source>
        <dbReference type="ARBA" id="ARBA00022448"/>
    </source>
</evidence>
<dbReference type="InterPro" id="IPR035906">
    <property type="entry name" value="MetI-like_sf"/>
</dbReference>
<dbReference type="Pfam" id="PF00528">
    <property type="entry name" value="BPD_transp_1"/>
    <property type="match status" value="1"/>
</dbReference>
<dbReference type="SUPFAM" id="SSF161098">
    <property type="entry name" value="MetI-like"/>
    <property type="match status" value="1"/>
</dbReference>
<feature type="transmembrane region" description="Helical" evidence="8">
    <location>
        <begin position="62"/>
        <end position="87"/>
    </location>
</feature>
<keyword evidence="6 8" id="KW-1133">Transmembrane helix</keyword>
<evidence type="ECO:0000256" key="5">
    <source>
        <dbReference type="ARBA" id="ARBA00022692"/>
    </source>
</evidence>
<keyword evidence="7 8" id="KW-0472">Membrane</keyword>
<evidence type="ECO:0000256" key="6">
    <source>
        <dbReference type="ARBA" id="ARBA00022989"/>
    </source>
</evidence>
<gene>
    <name evidence="10" type="ORF">AOC36_09410</name>
</gene>
<evidence type="ECO:0000256" key="2">
    <source>
        <dbReference type="ARBA" id="ARBA00007069"/>
    </source>
</evidence>
<dbReference type="CDD" id="cd06261">
    <property type="entry name" value="TM_PBP2"/>
    <property type="match status" value="1"/>
</dbReference>
<comment type="similarity">
    <text evidence="2">Belongs to the binding-protein-dependent transport system permease family. CysTW subfamily.</text>
</comment>
<dbReference type="PANTHER" id="PTHR43848:SF2">
    <property type="entry name" value="PUTRESCINE TRANSPORT SYSTEM PERMEASE PROTEIN POTI"/>
    <property type="match status" value="1"/>
</dbReference>
<dbReference type="Gene3D" id="1.10.3720.10">
    <property type="entry name" value="MetI-like"/>
    <property type="match status" value="1"/>
</dbReference>
<dbReference type="PANTHER" id="PTHR43848">
    <property type="entry name" value="PUTRESCINE TRANSPORT SYSTEM PERMEASE PROTEIN POTI"/>
    <property type="match status" value="1"/>
</dbReference>
<dbReference type="STRING" id="1514105.AOC36_09410"/>
<keyword evidence="5 8" id="KW-0812">Transmembrane</keyword>
<name>A0A0X8H1A0_9FIRM</name>
<dbReference type="PROSITE" id="PS50928">
    <property type="entry name" value="ABC_TM1"/>
    <property type="match status" value="1"/>
</dbReference>
<evidence type="ECO:0000256" key="8">
    <source>
        <dbReference type="RuleBase" id="RU363032"/>
    </source>
</evidence>
<protein>
    <submittedName>
        <fullName evidence="10">Spermidine/putrescine ABC transporter permease</fullName>
    </submittedName>
</protein>
<evidence type="ECO:0000259" key="9">
    <source>
        <dbReference type="PROSITE" id="PS50928"/>
    </source>
</evidence>
<dbReference type="AlphaFoldDB" id="A0A0X8H1A0"/>
<feature type="transmembrane region" description="Helical" evidence="8">
    <location>
        <begin position="132"/>
        <end position="152"/>
    </location>
</feature>
<organism evidence="10 11">
    <name type="scientific">Erysipelothrix larvae</name>
    <dbReference type="NCBI Taxonomy" id="1514105"/>
    <lineage>
        <taxon>Bacteria</taxon>
        <taxon>Bacillati</taxon>
        <taxon>Bacillota</taxon>
        <taxon>Erysipelotrichia</taxon>
        <taxon>Erysipelotrichales</taxon>
        <taxon>Erysipelotrichaceae</taxon>
        <taxon>Erysipelothrix</taxon>
    </lineage>
</organism>
<evidence type="ECO:0000313" key="10">
    <source>
        <dbReference type="EMBL" id="AMC94191.1"/>
    </source>
</evidence>
<dbReference type="EMBL" id="CP013213">
    <property type="protein sequence ID" value="AMC94191.1"/>
    <property type="molecule type" value="Genomic_DNA"/>
</dbReference>
<dbReference type="InterPro" id="IPR000515">
    <property type="entry name" value="MetI-like"/>
</dbReference>
<dbReference type="KEGG" id="erl:AOC36_09410"/>
<sequence length="267" mass="29211">MVGIKKHKGLSFAGMFAMLAFFYAPILVMIVFSFNDSRSLTNFTGFSLQWYETLFNNREMMAAVQTTIAIALISTFVSTIAGTLAAIGLSDSKPLVKQVVLTINNLPIMNPEVVTAISLMILFTAFKVPRGFVTMLIAHIAFSIPYVILTVLPKLRRIDPNLTDAAMDLGATPSQALTKIIIPQIMPSVISAALLAFTMSFDDFVISYFVTGNGVKNISIMVYTMSKRLNPSINALSTIMVLVVTVFLVVINVVPMLNKNSAKRIKV</sequence>
<dbReference type="Proteomes" id="UP000063781">
    <property type="component" value="Chromosome"/>
</dbReference>
<feature type="transmembrane region" description="Helical" evidence="8">
    <location>
        <begin position="231"/>
        <end position="254"/>
    </location>
</feature>
<accession>A0A0X8H1A0</accession>
<keyword evidence="4" id="KW-1003">Cell membrane</keyword>
<dbReference type="GO" id="GO:0005886">
    <property type="term" value="C:plasma membrane"/>
    <property type="evidence" value="ECO:0007669"/>
    <property type="project" value="UniProtKB-SubCell"/>
</dbReference>
<proteinExistence type="inferred from homology"/>
<keyword evidence="11" id="KW-1185">Reference proteome</keyword>
<comment type="subcellular location">
    <subcellularLocation>
        <location evidence="1 8">Cell membrane</location>
        <topology evidence="1 8">Multi-pass membrane protein</topology>
    </subcellularLocation>
</comment>
<reference evidence="10 11" key="1">
    <citation type="submission" date="2015-10" db="EMBL/GenBank/DDBJ databases">
        <title>Erysipelothrix larvae sp. LV19 isolated from the larval gut of the rhinoceros beetle, Trypoxylus dichotomus.</title>
        <authorList>
            <person name="Lim S."/>
            <person name="Kim B.-C."/>
        </authorList>
    </citation>
    <scope>NUCLEOTIDE SEQUENCE [LARGE SCALE GENOMIC DNA]</scope>
    <source>
        <strain evidence="10 11">LV19</strain>
    </source>
</reference>
<feature type="transmembrane region" description="Helical" evidence="8">
    <location>
        <begin position="108"/>
        <end position="126"/>
    </location>
</feature>
<dbReference type="GO" id="GO:0055085">
    <property type="term" value="P:transmembrane transport"/>
    <property type="evidence" value="ECO:0007669"/>
    <property type="project" value="InterPro"/>
</dbReference>
<feature type="domain" description="ABC transmembrane type-1" evidence="9">
    <location>
        <begin position="64"/>
        <end position="251"/>
    </location>
</feature>
<evidence type="ECO:0000256" key="7">
    <source>
        <dbReference type="ARBA" id="ARBA00023136"/>
    </source>
</evidence>
<evidence type="ECO:0000256" key="4">
    <source>
        <dbReference type="ARBA" id="ARBA00022475"/>
    </source>
</evidence>
<dbReference type="RefSeq" id="WP_067633635.1">
    <property type="nucleotide sequence ID" value="NZ_CP013213.1"/>
</dbReference>
<feature type="transmembrane region" description="Helical" evidence="8">
    <location>
        <begin position="12"/>
        <end position="34"/>
    </location>
</feature>
<evidence type="ECO:0000313" key="11">
    <source>
        <dbReference type="Proteomes" id="UP000063781"/>
    </source>
</evidence>
<keyword evidence="3 8" id="KW-0813">Transport</keyword>
<evidence type="ECO:0000256" key="1">
    <source>
        <dbReference type="ARBA" id="ARBA00004651"/>
    </source>
</evidence>